<dbReference type="SMART" id="SM00672">
    <property type="entry name" value="CAP10"/>
    <property type="match status" value="1"/>
</dbReference>
<dbReference type="InterPro" id="IPR051091">
    <property type="entry name" value="O-Glucosyltr/Glycosyltrsf_90"/>
</dbReference>
<name>A0A2I2FWW5_9EURO</name>
<dbReference type="AlphaFoldDB" id="A0A2I2FWW5"/>
<comment type="caution">
    <text evidence="5">The sequence shown here is derived from an EMBL/GenBank/DDBJ whole genome shotgun (WGS) entry which is preliminary data.</text>
</comment>
<protein>
    <recommendedName>
        <fullName evidence="4">Glycosyl transferase CAP10 domain-containing protein</fullName>
    </recommendedName>
</protein>
<comment type="similarity">
    <text evidence="1">Belongs to the glycosyltransferase 90 family.</text>
</comment>
<keyword evidence="6" id="KW-1185">Reference proteome</keyword>
<feature type="transmembrane region" description="Helical" evidence="3">
    <location>
        <begin position="365"/>
        <end position="386"/>
    </location>
</feature>
<feature type="transmembrane region" description="Helical" evidence="3">
    <location>
        <begin position="341"/>
        <end position="359"/>
    </location>
</feature>
<sequence>MLCFSPELGLRASIGIFLLSCTFLSTTYTTTFAFDHPLSSAVLACFLAGISLLISSRFISYIPQAPSVSHKYSAIPLTERDQPSGEVPSSPISLGGDLPGATTRNRFNWIKIALVSSIGCLRIALYRQIASKTECAPTGYAYAIPFLVAVYDFWRNQRAQSVPKFTTSDLPSTKFIRVIVIAASRTYYFLCRSRLRYVISALFLTTAGYLSFSFKDGLQSTYVCANISGLHSQLRALSIINTVLDTLLVIGAAELSREMTRHRDAQRKQALASWGFSFLGVAVLWTIIGLILKAAISTDDAGVVTSHYLRSSVGQGLLVTCVVVSASHIIPYYGATGLSMLGGFVLVFFSCASMLFHGQEPFPPILASRAFVALLFAFIGAVEYLFARTASEDEPDFLYRFNMFLRFLFSFCFGIGLILVAHQPGLVNLHPIDLLVYDARTHHENWAKAAHSSNNLTQAVEQYRVKYNQHPPPGFDKWYEYATNRSSVVIDEFDQIYSNLLPFRGLPPQQIREMTQKLATNPYNEVGAVSIRNGTARVQEGIKPTHAWMVSSAAKMMENFAQYLPDMDLVFNLNDEPRIAVPWEKASVLREEARSHALPSDDSIVKEWSADRAEKWAPIEPADQTTETMFTDSSFKNIFDRYASLVCPPSSKARSQRTWDRHSLCLGCTRPHSIGQFPSDWNVGSDICHQPDLAYLHGFLISPASFKVTQDLIPLFSQSSISGFNDIMFPSPWNYVDKIQYQPSDDHPDSNYTEKTNDLFWIGSTSEGVSRNGEWKGMPRQRLTHLVNNNIHNKVSVLLPANDSQTFSYQVLDGRTPSEILGLNTTVHLTNVVRCRADCEEQKQELGTSPSVDFQSHWEHRYLFDADGAGFSGRFLPFLQSHSLPFKTGLFRQWFDSRLSPWLHFVPIDLRLHGLWSTLAYFAGVNVATGSSQALMERHDVEGQWIAEEGRNWAEKALRKEDMEIYFFRLLLEWGRITDDQRDVLGYKP</sequence>
<dbReference type="RefSeq" id="XP_024700409.1">
    <property type="nucleotide sequence ID" value="XM_024844774.1"/>
</dbReference>
<dbReference type="Pfam" id="PF05686">
    <property type="entry name" value="Glyco_transf_90"/>
    <property type="match status" value="1"/>
</dbReference>
<dbReference type="InterPro" id="IPR006598">
    <property type="entry name" value="CAP10"/>
</dbReference>
<gene>
    <name evidence="5" type="ORF">P170DRAFT_366755</name>
</gene>
<evidence type="ECO:0000259" key="4">
    <source>
        <dbReference type="SMART" id="SM00672"/>
    </source>
</evidence>
<feature type="transmembrane region" description="Helical" evidence="3">
    <location>
        <begin position="197"/>
        <end position="214"/>
    </location>
</feature>
<feature type="transmembrane region" description="Helical" evidence="3">
    <location>
        <begin position="12"/>
        <end position="34"/>
    </location>
</feature>
<proteinExistence type="inferred from homology"/>
<evidence type="ECO:0000313" key="6">
    <source>
        <dbReference type="Proteomes" id="UP000234275"/>
    </source>
</evidence>
<organism evidence="5 6">
    <name type="scientific">Aspergillus steynii IBT 23096</name>
    <dbReference type="NCBI Taxonomy" id="1392250"/>
    <lineage>
        <taxon>Eukaryota</taxon>
        <taxon>Fungi</taxon>
        <taxon>Dikarya</taxon>
        <taxon>Ascomycota</taxon>
        <taxon>Pezizomycotina</taxon>
        <taxon>Eurotiomycetes</taxon>
        <taxon>Eurotiomycetidae</taxon>
        <taxon>Eurotiales</taxon>
        <taxon>Aspergillaceae</taxon>
        <taxon>Aspergillus</taxon>
        <taxon>Aspergillus subgen. Circumdati</taxon>
    </lineage>
</organism>
<feature type="transmembrane region" description="Helical" evidence="3">
    <location>
        <begin position="316"/>
        <end position="334"/>
    </location>
</feature>
<dbReference type="PANTHER" id="PTHR12203:SF35">
    <property type="entry name" value="PROTEIN O-GLUCOSYLTRANSFERASE 1"/>
    <property type="match status" value="1"/>
</dbReference>
<dbReference type="Proteomes" id="UP000234275">
    <property type="component" value="Unassembled WGS sequence"/>
</dbReference>
<keyword evidence="2" id="KW-0808">Transferase</keyword>
<feature type="transmembrane region" description="Helical" evidence="3">
    <location>
        <begin position="234"/>
        <end position="253"/>
    </location>
</feature>
<keyword evidence="3" id="KW-0472">Membrane</keyword>
<evidence type="ECO:0000256" key="3">
    <source>
        <dbReference type="SAM" id="Phobius"/>
    </source>
</evidence>
<feature type="transmembrane region" description="Helical" evidence="3">
    <location>
        <begin position="41"/>
        <end position="62"/>
    </location>
</feature>
<dbReference type="GO" id="GO:0016740">
    <property type="term" value="F:transferase activity"/>
    <property type="evidence" value="ECO:0007669"/>
    <property type="project" value="UniProtKB-KW"/>
</dbReference>
<evidence type="ECO:0000256" key="1">
    <source>
        <dbReference type="ARBA" id="ARBA00010118"/>
    </source>
</evidence>
<dbReference type="VEuPathDB" id="FungiDB:P170DRAFT_366755"/>
<accession>A0A2I2FWW5</accession>
<dbReference type="STRING" id="1392250.A0A2I2FWW5"/>
<dbReference type="OrthoDB" id="541052at2759"/>
<keyword evidence="3" id="KW-0812">Transmembrane</keyword>
<dbReference type="GeneID" id="36552474"/>
<evidence type="ECO:0000256" key="2">
    <source>
        <dbReference type="ARBA" id="ARBA00022679"/>
    </source>
</evidence>
<feature type="domain" description="Glycosyl transferase CAP10" evidence="4">
    <location>
        <begin position="676"/>
        <end position="974"/>
    </location>
</feature>
<evidence type="ECO:0000313" key="5">
    <source>
        <dbReference type="EMBL" id="PLB45107.1"/>
    </source>
</evidence>
<feature type="transmembrane region" description="Helical" evidence="3">
    <location>
        <begin position="398"/>
        <end position="421"/>
    </location>
</feature>
<dbReference type="PANTHER" id="PTHR12203">
    <property type="entry name" value="KDEL LYS-ASP-GLU-LEU CONTAINING - RELATED"/>
    <property type="match status" value="1"/>
</dbReference>
<reference evidence="5 6" key="1">
    <citation type="submission" date="2016-12" db="EMBL/GenBank/DDBJ databases">
        <title>The genomes of Aspergillus section Nigri reveals drivers in fungal speciation.</title>
        <authorList>
            <consortium name="DOE Joint Genome Institute"/>
            <person name="Vesth T.C."/>
            <person name="Nybo J."/>
            <person name="Theobald S."/>
            <person name="Brandl J."/>
            <person name="Frisvad J.C."/>
            <person name="Nielsen K.F."/>
            <person name="Lyhne E.K."/>
            <person name="Kogle M.E."/>
            <person name="Kuo A."/>
            <person name="Riley R."/>
            <person name="Clum A."/>
            <person name="Nolan M."/>
            <person name="Lipzen A."/>
            <person name="Salamov A."/>
            <person name="Henrissat B."/>
            <person name="Wiebenga A."/>
            <person name="De Vries R.P."/>
            <person name="Grigoriev I.V."/>
            <person name="Mortensen U.H."/>
            <person name="Andersen M.R."/>
            <person name="Baker S.E."/>
        </authorList>
    </citation>
    <scope>NUCLEOTIDE SEQUENCE [LARGE SCALE GENOMIC DNA]</scope>
    <source>
        <strain evidence="5 6">IBT 23096</strain>
    </source>
</reference>
<keyword evidence="3" id="KW-1133">Transmembrane helix</keyword>
<feature type="transmembrane region" description="Helical" evidence="3">
    <location>
        <begin position="274"/>
        <end position="296"/>
    </location>
</feature>
<dbReference type="EMBL" id="MSFO01000008">
    <property type="protein sequence ID" value="PLB45107.1"/>
    <property type="molecule type" value="Genomic_DNA"/>
</dbReference>